<comment type="caution">
    <text evidence="5">The sequence shown here is derived from an EMBL/GenBank/DDBJ whole genome shotgun (WGS) entry which is preliminary data.</text>
</comment>
<dbReference type="OrthoDB" id="5875297at2759"/>
<evidence type="ECO:0000256" key="1">
    <source>
        <dbReference type="ARBA" id="ARBA00004123"/>
    </source>
</evidence>
<comment type="similarity">
    <text evidence="3">Belongs to the RAM family.</text>
</comment>
<evidence type="ECO:0000256" key="4">
    <source>
        <dbReference type="SAM" id="MobiDB-lite"/>
    </source>
</evidence>
<feature type="compositionally biased region" description="Basic and acidic residues" evidence="4">
    <location>
        <begin position="49"/>
        <end position="90"/>
    </location>
</feature>
<reference evidence="5" key="1">
    <citation type="submission" date="2020-04" db="EMBL/GenBank/DDBJ databases">
        <authorList>
            <person name="Alioto T."/>
            <person name="Alioto T."/>
            <person name="Gomez Garrido J."/>
        </authorList>
    </citation>
    <scope>NUCLEOTIDE SEQUENCE</scope>
    <source>
        <strain evidence="5">A484AB</strain>
    </source>
</reference>
<comment type="subcellular location">
    <subcellularLocation>
        <location evidence="1">Nucleus</location>
    </subcellularLocation>
</comment>
<name>A0A7D9HK70_PARCT</name>
<organism evidence="5 6">
    <name type="scientific">Paramuricea clavata</name>
    <name type="common">Red gorgonian</name>
    <name type="synonym">Violescent sea-whip</name>
    <dbReference type="NCBI Taxonomy" id="317549"/>
    <lineage>
        <taxon>Eukaryota</taxon>
        <taxon>Metazoa</taxon>
        <taxon>Cnidaria</taxon>
        <taxon>Anthozoa</taxon>
        <taxon>Octocorallia</taxon>
        <taxon>Malacalcyonacea</taxon>
        <taxon>Plexauridae</taxon>
        <taxon>Paramuricea</taxon>
    </lineage>
</organism>
<evidence type="ECO:0000313" key="5">
    <source>
        <dbReference type="EMBL" id="CAB3983580.1"/>
    </source>
</evidence>
<dbReference type="GO" id="GO:0106005">
    <property type="term" value="P:RNA 5'-cap (guanine-N7)-methylation"/>
    <property type="evidence" value="ECO:0007669"/>
    <property type="project" value="InterPro"/>
</dbReference>
<proteinExistence type="inferred from homology"/>
<feature type="compositionally biased region" description="Basic and acidic residues" evidence="4">
    <location>
        <begin position="97"/>
        <end position="111"/>
    </location>
</feature>
<evidence type="ECO:0000313" key="6">
    <source>
        <dbReference type="Proteomes" id="UP001152795"/>
    </source>
</evidence>
<protein>
    <submittedName>
        <fullName evidence="5">RNMT-activating mini</fullName>
    </submittedName>
</protein>
<keyword evidence="6" id="KW-1185">Reference proteome</keyword>
<accession>A0A7D9HK70</accession>
<dbReference type="Pfam" id="PF15320">
    <property type="entry name" value="RAM"/>
    <property type="match status" value="1"/>
</dbReference>
<dbReference type="PANTHER" id="PTHR48168">
    <property type="entry name" value="RNA GUANINE-7 METHYLTRANSFERASE-ACTIVATING SUBUNIT-LIKE (PSEUDOGENE)-RELATED"/>
    <property type="match status" value="1"/>
</dbReference>
<dbReference type="AlphaFoldDB" id="A0A7D9HK70"/>
<dbReference type="PANTHER" id="PTHR48168:SF1">
    <property type="entry name" value="RNA GUANINE-N7 METHYLTRANSFERASE ACTIVATING SUBUNIT-RELATED"/>
    <property type="match status" value="1"/>
</dbReference>
<dbReference type="EMBL" id="CACRXK020000630">
    <property type="protein sequence ID" value="CAB3983580.1"/>
    <property type="molecule type" value="Genomic_DNA"/>
</dbReference>
<gene>
    <name evidence="5" type="ORF">PACLA_8A059598</name>
</gene>
<evidence type="ECO:0000256" key="2">
    <source>
        <dbReference type="ARBA" id="ARBA00023242"/>
    </source>
</evidence>
<dbReference type="GO" id="GO:0003723">
    <property type="term" value="F:RNA binding"/>
    <property type="evidence" value="ECO:0007669"/>
    <property type="project" value="InterPro"/>
</dbReference>
<dbReference type="Proteomes" id="UP001152795">
    <property type="component" value="Unassembled WGS sequence"/>
</dbReference>
<dbReference type="InterPro" id="IPR028271">
    <property type="entry name" value="RAMAC"/>
</dbReference>
<keyword evidence="2" id="KW-0539">Nucleus</keyword>
<feature type="region of interest" description="Disordered" evidence="4">
    <location>
        <begin position="29"/>
        <end position="116"/>
    </location>
</feature>
<dbReference type="GO" id="GO:0031533">
    <property type="term" value="C:mRNA capping enzyme complex"/>
    <property type="evidence" value="ECO:0007669"/>
    <property type="project" value="InterPro"/>
</dbReference>
<evidence type="ECO:0000256" key="3">
    <source>
        <dbReference type="ARBA" id="ARBA00034716"/>
    </source>
</evidence>
<sequence length="123" mass="14876">MATLEERLAEYEELFAERYTEKDECYQKHVATPVKPPPVVLDWNNTNNYDRRRDNRGQGGRDGKGWDSRHGGDRDRRDNRYDKRDNRDNRGYGGGRQDYRDRGPRDNRYQTEYKSSGYYEMYY</sequence>